<dbReference type="OrthoDB" id="9133983at2"/>
<evidence type="ECO:0000313" key="1">
    <source>
        <dbReference type="EMBL" id="ABW67650.1"/>
    </source>
</evidence>
<sequence>MAAKYIWWETPDHAVSRPARVVTQVMNIGDFEDVQRLVACMGESSLRDIVQAAEAGQFNARSWTYWHYRLGLAEPGGVPSLPVRKIQ</sequence>
<keyword evidence="2" id="KW-1185">Reference proteome</keyword>
<evidence type="ECO:0000313" key="2">
    <source>
        <dbReference type="Proteomes" id="UP000008561"/>
    </source>
</evidence>
<dbReference type="STRING" id="96561.Dole_1846"/>
<proteinExistence type="predicted"/>
<organism evidence="1 2">
    <name type="scientific">Desulfosudis oleivorans (strain DSM 6200 / JCM 39069 / Hxd3)</name>
    <name type="common">Desulfococcus oleovorans</name>
    <dbReference type="NCBI Taxonomy" id="96561"/>
    <lineage>
        <taxon>Bacteria</taxon>
        <taxon>Pseudomonadati</taxon>
        <taxon>Thermodesulfobacteriota</taxon>
        <taxon>Desulfobacteria</taxon>
        <taxon>Desulfobacterales</taxon>
        <taxon>Desulfosudaceae</taxon>
        <taxon>Desulfosudis</taxon>
    </lineage>
</organism>
<dbReference type="AlphaFoldDB" id="A8ZSB3"/>
<accession>A8ZSB3</accession>
<dbReference type="Proteomes" id="UP000008561">
    <property type="component" value="Chromosome"/>
</dbReference>
<gene>
    <name evidence="1" type="ordered locus">Dole_1846</name>
</gene>
<dbReference type="EMBL" id="CP000859">
    <property type="protein sequence ID" value="ABW67650.1"/>
    <property type="molecule type" value="Genomic_DNA"/>
</dbReference>
<dbReference type="KEGG" id="dol:Dole_1846"/>
<dbReference type="HOGENOM" id="CLU_163901_0_0_7"/>
<name>A8ZSB3_DESOH</name>
<protein>
    <submittedName>
        <fullName evidence="1">Uncharacterized protein</fullName>
    </submittedName>
</protein>
<reference evidence="1 2" key="1">
    <citation type="submission" date="2007-10" db="EMBL/GenBank/DDBJ databases">
        <title>Complete sequence of Desulfococcus oleovorans Hxd3.</title>
        <authorList>
            <consortium name="US DOE Joint Genome Institute"/>
            <person name="Copeland A."/>
            <person name="Lucas S."/>
            <person name="Lapidus A."/>
            <person name="Barry K."/>
            <person name="Glavina del Rio T."/>
            <person name="Dalin E."/>
            <person name="Tice H."/>
            <person name="Pitluck S."/>
            <person name="Kiss H."/>
            <person name="Brettin T."/>
            <person name="Bruce D."/>
            <person name="Detter J.C."/>
            <person name="Han C."/>
            <person name="Schmutz J."/>
            <person name="Larimer F."/>
            <person name="Land M."/>
            <person name="Hauser L."/>
            <person name="Kyrpides N."/>
            <person name="Kim E."/>
            <person name="Wawrik B."/>
            <person name="Richardson P."/>
        </authorList>
    </citation>
    <scope>NUCLEOTIDE SEQUENCE [LARGE SCALE GENOMIC DNA]</scope>
    <source>
        <strain evidence="2">DSM 6200 / JCM 39069 / Hxd3</strain>
    </source>
</reference>
<dbReference type="eggNOG" id="ENOG5032XA7">
    <property type="taxonomic scope" value="Bacteria"/>
</dbReference>